<feature type="transmembrane region" description="Helical" evidence="1">
    <location>
        <begin position="42"/>
        <end position="60"/>
    </location>
</feature>
<dbReference type="EMBL" id="QFCR01000009">
    <property type="protein sequence ID" value="TNK90471.1"/>
    <property type="molecule type" value="Genomic_DNA"/>
</dbReference>
<organism evidence="2 3">
    <name type="scientific">Fructilactobacillus sanfranciscensis</name>
    <name type="common">Lactobacillus sanfranciscensis</name>
    <dbReference type="NCBI Taxonomy" id="1625"/>
    <lineage>
        <taxon>Bacteria</taxon>
        <taxon>Bacillati</taxon>
        <taxon>Bacillota</taxon>
        <taxon>Bacilli</taxon>
        <taxon>Lactobacillales</taxon>
        <taxon>Lactobacillaceae</taxon>
        <taxon>Fructilactobacillus</taxon>
    </lineage>
</organism>
<reference evidence="2 3" key="1">
    <citation type="submission" date="2018-05" db="EMBL/GenBank/DDBJ databases">
        <title>Lactobacillus sanfranciscensis Ah4 draft denome sequence.</title>
        <authorList>
            <person name="Zhang G."/>
        </authorList>
    </citation>
    <scope>NUCLEOTIDE SEQUENCE [LARGE SCALE GENOMIC DNA]</scope>
    <source>
        <strain evidence="2 3">Ah4</strain>
    </source>
</reference>
<keyword evidence="1" id="KW-0472">Membrane</keyword>
<feature type="transmembrane region" description="Helical" evidence="1">
    <location>
        <begin position="80"/>
        <end position="106"/>
    </location>
</feature>
<dbReference type="InterPro" id="IPR008407">
    <property type="entry name" value="Brnchd-chn_aa_trnsp_AzlD"/>
</dbReference>
<evidence type="ECO:0000313" key="3">
    <source>
        <dbReference type="Proteomes" id="UP000313312"/>
    </source>
</evidence>
<name>A0A5C4TK24_FRUSA</name>
<feature type="transmembrane region" description="Helical" evidence="1">
    <location>
        <begin position="6"/>
        <end position="30"/>
    </location>
</feature>
<protein>
    <submittedName>
        <fullName evidence="2">AzlD domain-containing protein</fullName>
    </submittedName>
</protein>
<dbReference type="RefSeq" id="WP_103428652.1">
    <property type="nucleotide sequence ID" value="NZ_CP118925.1"/>
</dbReference>
<sequence length="111" mass="13135">MEWNGMQHFLLVILCFFVALLPRFIPLYIFRTRKIPKWFNEWMEFVPICLFTSLVVKDLFITKTYDFTLQGHFPELISSIVVIAIAFWTRSMALSVIIGLCLVFLLSMFVF</sequence>
<proteinExistence type="predicted"/>
<keyword evidence="1" id="KW-0812">Transmembrane</keyword>
<gene>
    <name evidence="2" type="ORF">DID87_03985</name>
</gene>
<comment type="caution">
    <text evidence="2">The sequence shown here is derived from an EMBL/GenBank/DDBJ whole genome shotgun (WGS) entry which is preliminary data.</text>
</comment>
<dbReference type="Proteomes" id="UP000313312">
    <property type="component" value="Unassembled WGS sequence"/>
</dbReference>
<evidence type="ECO:0000256" key="1">
    <source>
        <dbReference type="SAM" id="Phobius"/>
    </source>
</evidence>
<keyword evidence="1" id="KW-1133">Transmembrane helix</keyword>
<dbReference type="GeneID" id="93160243"/>
<accession>A0A5C4TK24</accession>
<evidence type="ECO:0000313" key="2">
    <source>
        <dbReference type="EMBL" id="TNK90471.1"/>
    </source>
</evidence>
<dbReference type="AlphaFoldDB" id="A0A5C4TK24"/>
<dbReference type="Pfam" id="PF05437">
    <property type="entry name" value="AzlD"/>
    <property type="match status" value="1"/>
</dbReference>